<dbReference type="Pfam" id="PF01297">
    <property type="entry name" value="ZnuA"/>
    <property type="match status" value="1"/>
</dbReference>
<dbReference type="InterPro" id="IPR006127">
    <property type="entry name" value="ZnuA-like"/>
</dbReference>
<dbReference type="EMBL" id="CADCUP010000198">
    <property type="protein sequence ID" value="CAA9413063.1"/>
    <property type="molecule type" value="Genomic_DNA"/>
</dbReference>
<evidence type="ECO:0000256" key="2">
    <source>
        <dbReference type="ARBA" id="ARBA00022448"/>
    </source>
</evidence>
<dbReference type="RefSeq" id="WP_295661148.1">
    <property type="nucleotide sequence ID" value="NZ_CADCUP010000198.1"/>
</dbReference>
<dbReference type="InterPro" id="IPR050492">
    <property type="entry name" value="Bact_metal-bind_prot9"/>
</dbReference>
<feature type="signal peptide" evidence="5">
    <location>
        <begin position="1"/>
        <end position="24"/>
    </location>
</feature>
<keyword evidence="2" id="KW-0813">Transport</keyword>
<evidence type="ECO:0000313" key="6">
    <source>
        <dbReference type="EMBL" id="CAA9413063.1"/>
    </source>
</evidence>
<protein>
    <submittedName>
        <fullName evidence="6">Zinc ABC transporter, substrate-binding protein ZnuA</fullName>
    </submittedName>
</protein>
<reference evidence="6" key="1">
    <citation type="submission" date="2020-02" db="EMBL/GenBank/DDBJ databases">
        <authorList>
            <person name="Meier V. D."/>
        </authorList>
    </citation>
    <scope>NUCLEOTIDE SEQUENCE</scope>
    <source>
        <strain evidence="6">AVDCRST_MAG06</strain>
    </source>
</reference>
<feature type="compositionally biased region" description="Basic and acidic residues" evidence="4">
    <location>
        <begin position="121"/>
        <end position="138"/>
    </location>
</feature>
<accession>A0A6J4PDN2</accession>
<feature type="region of interest" description="Disordered" evidence="4">
    <location>
        <begin position="121"/>
        <end position="140"/>
    </location>
</feature>
<evidence type="ECO:0000256" key="4">
    <source>
        <dbReference type="SAM" id="MobiDB-lite"/>
    </source>
</evidence>
<proteinExistence type="inferred from homology"/>
<feature type="chain" id="PRO_5026650962" evidence="5">
    <location>
        <begin position="25"/>
        <end position="307"/>
    </location>
</feature>
<comment type="similarity">
    <text evidence="1">Belongs to the bacterial solute-binding protein 9 family.</text>
</comment>
<dbReference type="PANTHER" id="PTHR42953">
    <property type="entry name" value="HIGH-AFFINITY ZINC UPTAKE SYSTEM PROTEIN ZNUA-RELATED"/>
    <property type="match status" value="1"/>
</dbReference>
<evidence type="ECO:0000256" key="3">
    <source>
        <dbReference type="ARBA" id="ARBA00022729"/>
    </source>
</evidence>
<dbReference type="AlphaFoldDB" id="A0A6J4PDN2"/>
<dbReference type="SUPFAM" id="SSF53807">
    <property type="entry name" value="Helical backbone' metal receptor"/>
    <property type="match status" value="1"/>
</dbReference>
<gene>
    <name evidence="6" type="ORF">AVDCRST_MAG06-2987</name>
</gene>
<evidence type="ECO:0000256" key="5">
    <source>
        <dbReference type="SAM" id="SignalP"/>
    </source>
</evidence>
<organism evidence="6">
    <name type="scientific">uncultured Nocardioides sp</name>
    <dbReference type="NCBI Taxonomy" id="198441"/>
    <lineage>
        <taxon>Bacteria</taxon>
        <taxon>Bacillati</taxon>
        <taxon>Actinomycetota</taxon>
        <taxon>Actinomycetes</taxon>
        <taxon>Propionibacteriales</taxon>
        <taxon>Nocardioidaceae</taxon>
        <taxon>Nocardioides</taxon>
        <taxon>environmental samples</taxon>
    </lineage>
</organism>
<dbReference type="PANTHER" id="PTHR42953:SF3">
    <property type="entry name" value="HIGH-AFFINITY ZINC UPTAKE SYSTEM PROTEIN ZNUA"/>
    <property type="match status" value="1"/>
</dbReference>
<dbReference type="Gene3D" id="3.40.50.1980">
    <property type="entry name" value="Nitrogenase molybdenum iron protein domain"/>
    <property type="match status" value="2"/>
</dbReference>
<dbReference type="GO" id="GO:0030001">
    <property type="term" value="P:metal ion transport"/>
    <property type="evidence" value="ECO:0007669"/>
    <property type="project" value="InterPro"/>
</dbReference>
<name>A0A6J4PDN2_9ACTN</name>
<sequence length="307" mass="32222">MYHSSTLVAVLAGGLLLSSCAAFSAGDTDSGEVRAAAAFYPLAYAAERVGGDLVSVENLTRPGQEPHDLELNVRQTGLLADADLVVLEEGFQPAVDDATETNATGRVLDVTSAADLLPAEDHGEEGHAEEEEHGHGSTDPHFWLDPLRLADVGDAVAAELGEVDPDNAATYDDNAAALRAELEGLDAEYADGLAQCERDTVVVSHDAFGYLAKYGIHLEPIVGLSPDAEPTPADLQRLQALIRDEGVTTVFSEPLTSAAPSSSLAGDLDIDTAVLDPLEGLSADDEDDDYLTIMRRNLGALQEANGC</sequence>
<dbReference type="GO" id="GO:0046872">
    <property type="term" value="F:metal ion binding"/>
    <property type="evidence" value="ECO:0007669"/>
    <property type="project" value="InterPro"/>
</dbReference>
<evidence type="ECO:0000256" key="1">
    <source>
        <dbReference type="ARBA" id="ARBA00011028"/>
    </source>
</evidence>
<keyword evidence="3 5" id="KW-0732">Signal</keyword>